<dbReference type="Gene3D" id="2.40.360.20">
    <property type="match status" value="1"/>
</dbReference>
<comment type="caution">
    <text evidence="1">The sequence shown here is derived from an EMBL/GenBank/DDBJ whole genome shotgun (WGS) entry which is preliminary data.</text>
</comment>
<organism evidence="1 2">
    <name type="scientific">Neptuniibacter caesariensis</name>
    <dbReference type="NCBI Taxonomy" id="207954"/>
    <lineage>
        <taxon>Bacteria</taxon>
        <taxon>Pseudomonadati</taxon>
        <taxon>Pseudomonadota</taxon>
        <taxon>Gammaproteobacteria</taxon>
        <taxon>Oceanospirillales</taxon>
        <taxon>Oceanospirillaceae</taxon>
        <taxon>Neptuniibacter</taxon>
    </lineage>
</organism>
<protein>
    <recommendedName>
        <fullName evidence="3">DUF3108 domain-containing protein</fullName>
    </recommendedName>
</protein>
<sequence length="237" mass="26844">MRYLGLVLLFILLQGCEEPVSSLDYFPLNDGLEWEYRVTESFAGDSKVRPYSVSNQGKVDVKGEFSASQVYLRRTSDGTDYFILSDETGRYRIAKRTLVELRPRFDDQPRMIMSYGEQLSIGESWQVETRSYSVKGISSHSLPDPAAKTFNLAYEITATDETVRVPAGVFNNCVKVEAKGVLEIYADPRLGFQEIQVRQTEWYAPGVGLIKLIREEPMDLELFKGGSVSFELISFSD</sequence>
<dbReference type="EMBL" id="AAOW01000014">
    <property type="protein sequence ID" value="EAR60774.1"/>
    <property type="molecule type" value="Genomic_DNA"/>
</dbReference>
<accession>A0A7U8C5M6</accession>
<dbReference type="PROSITE" id="PS51257">
    <property type="entry name" value="PROKAR_LIPOPROTEIN"/>
    <property type="match status" value="1"/>
</dbReference>
<dbReference type="Proteomes" id="UP000002171">
    <property type="component" value="Unassembled WGS sequence"/>
</dbReference>
<dbReference type="AlphaFoldDB" id="A0A7U8C5M6"/>
<proteinExistence type="predicted"/>
<evidence type="ECO:0000313" key="2">
    <source>
        <dbReference type="Proteomes" id="UP000002171"/>
    </source>
</evidence>
<evidence type="ECO:0000313" key="1">
    <source>
        <dbReference type="EMBL" id="EAR60774.1"/>
    </source>
</evidence>
<keyword evidence="2" id="KW-1185">Reference proteome</keyword>
<evidence type="ECO:0008006" key="3">
    <source>
        <dbReference type="Google" id="ProtNLM"/>
    </source>
</evidence>
<reference evidence="1 2" key="1">
    <citation type="submission" date="2006-02" db="EMBL/GenBank/DDBJ databases">
        <authorList>
            <person name="Pinhassi J."/>
            <person name="Pedros-Alio C."/>
            <person name="Ferriera S."/>
            <person name="Johnson J."/>
            <person name="Kravitz S."/>
            <person name="Halpern A."/>
            <person name="Remington K."/>
            <person name="Beeson K."/>
            <person name="Tran B."/>
            <person name="Rogers Y.-H."/>
            <person name="Friedman R."/>
            <person name="Venter J.C."/>
        </authorList>
    </citation>
    <scope>NUCLEOTIDE SEQUENCE [LARGE SCALE GENOMIC DNA]</scope>
    <source>
        <strain evidence="1 2">MED92</strain>
    </source>
</reference>
<dbReference type="RefSeq" id="WP_007020446.1">
    <property type="nucleotide sequence ID" value="NZ_CH724125.1"/>
</dbReference>
<gene>
    <name evidence="1" type="ORF">MED92_13903</name>
</gene>
<dbReference type="OrthoDB" id="9770643at2"/>
<name>A0A7U8C5M6_NEPCE</name>